<evidence type="ECO:0000313" key="1">
    <source>
        <dbReference type="EMBL" id="CCM80348.1"/>
    </source>
</evidence>
<comment type="caution">
    <text evidence="1">The sequence shown here is derived from an EMBL/GenBank/DDBJ whole genome shotgun (WGS) entry which is preliminary data.</text>
</comment>
<organism evidence="1 2">
    <name type="scientific">Rhizobium mesoamericanum STM3625</name>
    <dbReference type="NCBI Taxonomy" id="1211777"/>
    <lineage>
        <taxon>Bacteria</taxon>
        <taxon>Pseudomonadati</taxon>
        <taxon>Pseudomonadota</taxon>
        <taxon>Alphaproteobacteria</taxon>
        <taxon>Hyphomicrobiales</taxon>
        <taxon>Rhizobiaceae</taxon>
        <taxon>Rhizobium/Agrobacterium group</taxon>
        <taxon>Rhizobium</taxon>
    </lineage>
</organism>
<accession>K0Q1N4</accession>
<name>K0Q1N4_9HYPH</name>
<dbReference type="Proteomes" id="UP000009319">
    <property type="component" value="Unassembled WGS sequence"/>
</dbReference>
<dbReference type="EMBL" id="CANI01000090">
    <property type="protein sequence ID" value="CCM80348.1"/>
    <property type="molecule type" value="Genomic_DNA"/>
</dbReference>
<keyword evidence="2" id="KW-1185">Reference proteome</keyword>
<gene>
    <name evidence="1" type="ORF">BN77_p270022</name>
</gene>
<protein>
    <submittedName>
        <fullName evidence="1">Uncharacterized protein</fullName>
    </submittedName>
</protein>
<evidence type="ECO:0000313" key="2">
    <source>
        <dbReference type="Proteomes" id="UP000009319"/>
    </source>
</evidence>
<sequence length="42" mass="4245">MIVPLEPTAGFASPHAMTQAVAAEIIGPAPKPASKLCVAAMR</sequence>
<dbReference type="AlphaFoldDB" id="K0Q1N4"/>
<dbReference type="STRING" id="1211777.BN77_p270022"/>
<reference evidence="1 2" key="1">
    <citation type="journal article" date="2013" name="Genome Announc.">
        <title>Draft Genome Sequence of Rhizobium mesoamericanum STM3625, a Nitrogen-Fixing Symbiont of Mimosa pudica Isolated in French Guiana (South America).</title>
        <authorList>
            <person name="Moulin L."/>
            <person name="Mornico D."/>
            <person name="Melkonian R."/>
            <person name="Klonowska A."/>
        </authorList>
    </citation>
    <scope>NUCLEOTIDE SEQUENCE [LARGE SCALE GENOMIC DNA]</scope>
    <source>
        <strain evidence="1 2">STM3625</strain>
    </source>
</reference>
<proteinExistence type="predicted"/>
<dbReference type="HOGENOM" id="CLU_3256907_0_0_5"/>